<protein>
    <recommendedName>
        <fullName evidence="10">tRNA dimethylallyltransferase</fullName>
        <ecNumber evidence="10">2.5.1.75</ecNumber>
    </recommendedName>
    <alternativeName>
        <fullName evidence="10">Dimethylallyl diphosphate:tRNA dimethylallyltransferase</fullName>
        <shortName evidence="10">DMAPP:tRNA dimethylallyltransferase</shortName>
        <shortName evidence="10">DMATase</shortName>
    </alternativeName>
    <alternativeName>
        <fullName evidence="10">Isopentenyl-diphosphate:tRNA isopentenyltransferase</fullName>
        <shortName evidence="10">IPP transferase</shortName>
        <shortName evidence="10">IPPT</shortName>
        <shortName evidence="10">IPTase</shortName>
    </alternativeName>
</protein>
<evidence type="ECO:0000256" key="8">
    <source>
        <dbReference type="ARBA" id="ARBA00022842"/>
    </source>
</evidence>
<dbReference type="InterPro" id="IPR018022">
    <property type="entry name" value="IPT"/>
</dbReference>
<dbReference type="GO" id="GO:0052381">
    <property type="term" value="F:tRNA dimethylallyltransferase activity"/>
    <property type="evidence" value="ECO:0007669"/>
    <property type="project" value="UniProtKB-EC"/>
</dbReference>
<comment type="caution">
    <text evidence="14">The sequence shown here is derived from an EMBL/GenBank/DDBJ whole genome shotgun (WGS) entry which is preliminary data.</text>
</comment>
<feature type="site" description="Interaction with substrate tRNA" evidence="10">
    <location>
        <position position="103"/>
    </location>
</feature>
<comment type="cofactor">
    <cofactor evidence="1 10">
        <name>Mg(2+)</name>
        <dbReference type="ChEBI" id="CHEBI:18420"/>
    </cofactor>
</comment>
<feature type="region of interest" description="Interaction with substrate tRNA" evidence="10">
    <location>
        <begin position="34"/>
        <end position="37"/>
    </location>
</feature>
<evidence type="ECO:0000256" key="9">
    <source>
        <dbReference type="ARBA" id="ARBA00049563"/>
    </source>
</evidence>
<keyword evidence="8 10" id="KW-0460">Magnesium</keyword>
<sequence length="315" mass="36573">MANLLIILGPTASGKTALAAQIAWQLKGEIISADSRQIYRGMDVGTGKDINEYEINGVKIPYHLIDIIDAGQTYNVNLFKEDFYKALHQITDKHKLPILCGGTGMYIHSLLQNHDYTAIPVNYQLREQLISLNKEELQKYLKTYPEELYKHADFSSEKRLLRAIEIADYLKYHKVDFIKRPELNCLVVGLYSEVEARRKRILDRLEHRLHHGLIEEVQNLINVGVSKEMLVFYGLEYKFVVAYLDGALSFEQLRERLGTAICQFAKRQMTFFRKMEKDGVKINWINTNSSNIKEQVAELVRNHFNISYLQEQNEE</sequence>
<dbReference type="InterPro" id="IPR027417">
    <property type="entry name" value="P-loop_NTPase"/>
</dbReference>
<keyword evidence="5 10" id="KW-0819">tRNA processing</keyword>
<accession>A0ABS9ZXZ6</accession>
<evidence type="ECO:0000256" key="11">
    <source>
        <dbReference type="RuleBase" id="RU003783"/>
    </source>
</evidence>
<dbReference type="PANTHER" id="PTHR11088">
    <property type="entry name" value="TRNA DIMETHYLALLYLTRANSFERASE"/>
    <property type="match status" value="1"/>
</dbReference>
<dbReference type="NCBIfam" id="TIGR00174">
    <property type="entry name" value="miaA"/>
    <property type="match status" value="1"/>
</dbReference>
<dbReference type="PANTHER" id="PTHR11088:SF60">
    <property type="entry name" value="TRNA DIMETHYLALLYLTRANSFERASE"/>
    <property type="match status" value="1"/>
</dbReference>
<evidence type="ECO:0000256" key="2">
    <source>
        <dbReference type="ARBA" id="ARBA00003213"/>
    </source>
</evidence>
<reference evidence="14" key="1">
    <citation type="submission" date="2022-03" db="EMBL/GenBank/DDBJ databases">
        <authorList>
            <person name="Woo C.Y."/>
        </authorList>
    </citation>
    <scope>NUCLEOTIDE SEQUENCE</scope>
    <source>
        <strain evidence="14">CYS-01</strain>
    </source>
</reference>
<proteinExistence type="inferred from homology"/>
<comment type="function">
    <text evidence="2 10 12">Catalyzes the transfer of a dimethylallyl group onto the adenine at position 37 in tRNAs that read codons beginning with uridine, leading to the formation of N6-(dimethylallyl)adenosine (i(6)A).</text>
</comment>
<feature type="binding site" evidence="10">
    <location>
        <begin position="9"/>
        <end position="16"/>
    </location>
    <ligand>
        <name>ATP</name>
        <dbReference type="ChEBI" id="CHEBI:30616"/>
    </ligand>
</feature>
<comment type="caution">
    <text evidence="10">Lacks conserved residue(s) required for the propagation of feature annotation.</text>
</comment>
<gene>
    <name evidence="10 14" type="primary">miaA</name>
    <name evidence="14" type="ORF">MMF97_10750</name>
</gene>
<evidence type="ECO:0000256" key="3">
    <source>
        <dbReference type="ARBA" id="ARBA00005842"/>
    </source>
</evidence>
<evidence type="ECO:0000256" key="1">
    <source>
        <dbReference type="ARBA" id="ARBA00001946"/>
    </source>
</evidence>
<evidence type="ECO:0000256" key="12">
    <source>
        <dbReference type="RuleBase" id="RU003784"/>
    </source>
</evidence>
<comment type="subunit">
    <text evidence="10">Monomer.</text>
</comment>
<keyword evidence="7 10" id="KW-0067">ATP-binding</keyword>
<dbReference type="Gene3D" id="3.40.50.300">
    <property type="entry name" value="P-loop containing nucleotide triphosphate hydrolases"/>
    <property type="match status" value="1"/>
</dbReference>
<comment type="catalytic activity">
    <reaction evidence="9 10 11">
        <text>adenosine(37) in tRNA + dimethylallyl diphosphate = N(6)-dimethylallyladenosine(37) in tRNA + diphosphate</text>
        <dbReference type="Rhea" id="RHEA:26482"/>
        <dbReference type="Rhea" id="RHEA-COMP:10162"/>
        <dbReference type="Rhea" id="RHEA-COMP:10375"/>
        <dbReference type="ChEBI" id="CHEBI:33019"/>
        <dbReference type="ChEBI" id="CHEBI:57623"/>
        <dbReference type="ChEBI" id="CHEBI:74411"/>
        <dbReference type="ChEBI" id="CHEBI:74415"/>
        <dbReference type="EC" id="2.5.1.75"/>
    </reaction>
</comment>
<keyword evidence="4 10" id="KW-0808">Transferase</keyword>
<dbReference type="EC" id="2.5.1.75" evidence="10"/>
<dbReference type="Pfam" id="PF01715">
    <property type="entry name" value="IPPT"/>
    <property type="match status" value="1"/>
</dbReference>
<keyword evidence="15" id="KW-1185">Reference proteome</keyword>
<dbReference type="Proteomes" id="UP001165460">
    <property type="component" value="Unassembled WGS sequence"/>
</dbReference>
<dbReference type="RefSeq" id="WP_243362289.1">
    <property type="nucleotide sequence ID" value="NZ_JALGBH010000002.1"/>
</dbReference>
<comment type="similarity">
    <text evidence="3 10 13">Belongs to the IPP transferase family.</text>
</comment>
<evidence type="ECO:0000256" key="13">
    <source>
        <dbReference type="RuleBase" id="RU003785"/>
    </source>
</evidence>
<keyword evidence="6 10" id="KW-0547">Nucleotide-binding</keyword>
<evidence type="ECO:0000313" key="14">
    <source>
        <dbReference type="EMBL" id="MCJ0743192.1"/>
    </source>
</evidence>
<evidence type="ECO:0000256" key="10">
    <source>
        <dbReference type="HAMAP-Rule" id="MF_00185"/>
    </source>
</evidence>
<dbReference type="EMBL" id="JALGBH010000002">
    <property type="protein sequence ID" value="MCJ0743192.1"/>
    <property type="molecule type" value="Genomic_DNA"/>
</dbReference>
<name>A0ABS9ZXZ6_9SPHI</name>
<feature type="site" description="Interaction with substrate tRNA" evidence="10">
    <location>
        <position position="126"/>
    </location>
</feature>
<organism evidence="14 15">
    <name type="scientific">Pedobacter montanisoli</name>
    <dbReference type="NCBI Taxonomy" id="2923277"/>
    <lineage>
        <taxon>Bacteria</taxon>
        <taxon>Pseudomonadati</taxon>
        <taxon>Bacteroidota</taxon>
        <taxon>Sphingobacteriia</taxon>
        <taxon>Sphingobacteriales</taxon>
        <taxon>Sphingobacteriaceae</taxon>
        <taxon>Pedobacter</taxon>
    </lineage>
</organism>
<dbReference type="SUPFAM" id="SSF52540">
    <property type="entry name" value="P-loop containing nucleoside triphosphate hydrolases"/>
    <property type="match status" value="2"/>
</dbReference>
<evidence type="ECO:0000313" key="15">
    <source>
        <dbReference type="Proteomes" id="UP001165460"/>
    </source>
</evidence>
<evidence type="ECO:0000256" key="7">
    <source>
        <dbReference type="ARBA" id="ARBA00022840"/>
    </source>
</evidence>
<dbReference type="InterPro" id="IPR039657">
    <property type="entry name" value="Dimethylallyltransferase"/>
</dbReference>
<evidence type="ECO:0000256" key="5">
    <source>
        <dbReference type="ARBA" id="ARBA00022694"/>
    </source>
</evidence>
<dbReference type="HAMAP" id="MF_00185">
    <property type="entry name" value="IPP_trans"/>
    <property type="match status" value="1"/>
</dbReference>
<evidence type="ECO:0000256" key="6">
    <source>
        <dbReference type="ARBA" id="ARBA00022741"/>
    </source>
</evidence>
<evidence type="ECO:0000256" key="4">
    <source>
        <dbReference type="ARBA" id="ARBA00022679"/>
    </source>
</evidence>
<feature type="binding site" evidence="10">
    <location>
        <begin position="11"/>
        <end position="16"/>
    </location>
    <ligand>
        <name>substrate</name>
    </ligand>
</feature>